<protein>
    <submittedName>
        <fullName evidence="7">MFS transporter</fullName>
    </submittedName>
</protein>
<evidence type="ECO:0000313" key="7">
    <source>
        <dbReference type="EMBL" id="GER21930.1"/>
    </source>
</evidence>
<keyword evidence="8" id="KW-1185">Reference proteome</keyword>
<feature type="transmembrane region" description="Helical" evidence="6">
    <location>
        <begin position="12"/>
        <end position="35"/>
    </location>
</feature>
<feature type="transmembrane region" description="Helical" evidence="6">
    <location>
        <begin position="55"/>
        <end position="72"/>
    </location>
</feature>
<keyword evidence="4 6" id="KW-1133">Transmembrane helix</keyword>
<keyword evidence="2" id="KW-1003">Cell membrane</keyword>
<feature type="transmembrane region" description="Helical" evidence="6">
    <location>
        <begin position="253"/>
        <end position="272"/>
    </location>
</feature>
<comment type="subcellular location">
    <subcellularLocation>
        <location evidence="1">Cell membrane</location>
        <topology evidence="1">Multi-pass membrane protein</topology>
    </subcellularLocation>
</comment>
<dbReference type="RefSeq" id="WP_149955414.1">
    <property type="nucleotide sequence ID" value="NZ_BKDJ01000001.1"/>
</dbReference>
<feature type="transmembrane region" description="Helical" evidence="6">
    <location>
        <begin position="373"/>
        <end position="397"/>
    </location>
</feature>
<dbReference type="InterPro" id="IPR011701">
    <property type="entry name" value="MFS"/>
</dbReference>
<dbReference type="InterPro" id="IPR036259">
    <property type="entry name" value="MFS_trans_sf"/>
</dbReference>
<comment type="caution">
    <text evidence="7">The sequence shown here is derived from an EMBL/GenBank/DDBJ whole genome shotgun (WGS) entry which is preliminary data.</text>
</comment>
<sequence>MLRALAHPAYRRLFLAQVASLAGTGLLTVALGLLAFDLAGANAGQVLGTVFAVKMLAYVLVAPLAGAWLANLPRRAVMVGADAVRIAAVLFLPFVAEAWHVYALVFLLQSASATFTPTFQSVIPQVLEDEEDFTAALSLSRLAYDLESVLSPALAGLLLLFMANSSLFFWTAFGFAGSALLVLSVAVPPVPAHPGQRGAPFLRRVRHGLLLFVRTAALRPVLALNLAVAAAGAFVLVQTVVIAKSVFGLGDGAVALFLALNGLGSMAAALILPRLLARAGNRQVMAAGALLLTGATAAIPLALAAPGPAGPAAVAALWVAVGWSWASVETPVGRVVRASVAPSDLPAAFAAQFSLSHACWLLTYPLAGWLGSASLPAAALVLAVVAGAATVTALVLWPAGDEGPG</sequence>
<keyword evidence="3 6" id="KW-0812">Transmembrane</keyword>
<dbReference type="OrthoDB" id="4368225at2"/>
<dbReference type="PANTHER" id="PTHR23513">
    <property type="entry name" value="INTEGRAL MEMBRANE EFFLUX PROTEIN-RELATED"/>
    <property type="match status" value="1"/>
</dbReference>
<dbReference type="GO" id="GO:0022857">
    <property type="term" value="F:transmembrane transporter activity"/>
    <property type="evidence" value="ECO:0007669"/>
    <property type="project" value="InterPro"/>
</dbReference>
<dbReference type="Pfam" id="PF07690">
    <property type="entry name" value="MFS_1"/>
    <property type="match status" value="1"/>
</dbReference>
<dbReference type="Proteomes" id="UP000325307">
    <property type="component" value="Unassembled WGS sequence"/>
</dbReference>
<evidence type="ECO:0000256" key="2">
    <source>
        <dbReference type="ARBA" id="ARBA00022475"/>
    </source>
</evidence>
<accession>A0A5A7NMD4</accession>
<dbReference type="GO" id="GO:0005886">
    <property type="term" value="C:plasma membrane"/>
    <property type="evidence" value="ECO:0007669"/>
    <property type="project" value="UniProtKB-SubCell"/>
</dbReference>
<evidence type="ECO:0000256" key="3">
    <source>
        <dbReference type="ARBA" id="ARBA00022692"/>
    </source>
</evidence>
<organism evidence="7 8">
    <name type="scientific">Zafaria cholistanensis</name>
    <dbReference type="NCBI Taxonomy" id="1682741"/>
    <lineage>
        <taxon>Bacteria</taxon>
        <taxon>Bacillati</taxon>
        <taxon>Actinomycetota</taxon>
        <taxon>Actinomycetes</taxon>
        <taxon>Micrococcales</taxon>
        <taxon>Micrococcaceae</taxon>
        <taxon>Zafaria</taxon>
    </lineage>
</organism>
<evidence type="ECO:0000256" key="4">
    <source>
        <dbReference type="ARBA" id="ARBA00022989"/>
    </source>
</evidence>
<evidence type="ECO:0000256" key="5">
    <source>
        <dbReference type="ARBA" id="ARBA00023136"/>
    </source>
</evidence>
<evidence type="ECO:0000313" key="8">
    <source>
        <dbReference type="Proteomes" id="UP000325307"/>
    </source>
</evidence>
<name>A0A5A7NMD4_9MICC</name>
<keyword evidence="5 6" id="KW-0472">Membrane</keyword>
<feature type="transmembrane region" description="Helical" evidence="6">
    <location>
        <begin position="284"/>
        <end position="303"/>
    </location>
</feature>
<dbReference type="CDD" id="cd06173">
    <property type="entry name" value="MFS_MefA_like"/>
    <property type="match status" value="1"/>
</dbReference>
<feature type="transmembrane region" description="Helical" evidence="6">
    <location>
        <begin position="167"/>
        <end position="187"/>
    </location>
</feature>
<dbReference type="Gene3D" id="1.20.1250.20">
    <property type="entry name" value="MFS general substrate transporter like domains"/>
    <property type="match status" value="1"/>
</dbReference>
<evidence type="ECO:0000256" key="6">
    <source>
        <dbReference type="SAM" id="Phobius"/>
    </source>
</evidence>
<feature type="transmembrane region" description="Helical" evidence="6">
    <location>
        <begin position="208"/>
        <end position="241"/>
    </location>
</feature>
<feature type="transmembrane region" description="Helical" evidence="6">
    <location>
        <begin position="347"/>
        <end position="367"/>
    </location>
</feature>
<dbReference type="AlphaFoldDB" id="A0A5A7NMD4"/>
<evidence type="ECO:0000256" key="1">
    <source>
        <dbReference type="ARBA" id="ARBA00004651"/>
    </source>
</evidence>
<dbReference type="EMBL" id="BKDJ01000001">
    <property type="protein sequence ID" value="GER21930.1"/>
    <property type="molecule type" value="Genomic_DNA"/>
</dbReference>
<gene>
    <name evidence="7" type="ORF">NCCP1664_04270</name>
</gene>
<dbReference type="SUPFAM" id="SSF103473">
    <property type="entry name" value="MFS general substrate transporter"/>
    <property type="match status" value="1"/>
</dbReference>
<feature type="transmembrane region" description="Helical" evidence="6">
    <location>
        <begin position="84"/>
        <end position="108"/>
    </location>
</feature>
<dbReference type="PANTHER" id="PTHR23513:SF11">
    <property type="entry name" value="STAPHYLOFERRIN A TRANSPORTER"/>
    <property type="match status" value="1"/>
</dbReference>
<reference evidence="7 8" key="1">
    <citation type="submission" date="2019-09" db="EMBL/GenBank/DDBJ databases">
        <title>Arthrobacter zafarii sp. nov., a moderately thermotolerant and halotolerant actinobacterium isolated from Cholistan desert soil of Pakistan.</title>
        <authorList>
            <person name="Amin A."/>
            <person name="Ahmed I."/>
            <person name="Khalid N."/>
            <person name="Schumann P."/>
            <person name="Busse H.J."/>
            <person name="Khan I.U."/>
            <person name="Li S."/>
            <person name="Li W.J."/>
        </authorList>
    </citation>
    <scope>NUCLEOTIDE SEQUENCE [LARGE SCALE GENOMIC DNA]</scope>
    <source>
        <strain evidence="7 8">NCCP-1664</strain>
    </source>
</reference>
<proteinExistence type="predicted"/>